<accession>A0A024G8P1</accession>
<dbReference type="InParanoid" id="A0A024G8P1"/>
<protein>
    <submittedName>
        <fullName evidence="1">Uncharacterized protein</fullName>
    </submittedName>
</protein>
<sequence>MTIAVQISPPFELLLCASLLYILGRMRKLILIISTSSKSLTFPYNLWCRSRDHHVAYMTSSALLAADVATLFDTFTRPCDAQSVALIRSPCGYGAYSFLASHGALADDLDYHELLTASELALNQNQFSCEVGAIGIDSSSASCKTFVASSSSFNFQQRRH</sequence>
<keyword evidence="2" id="KW-1185">Reference proteome</keyword>
<comment type="caution">
    <text evidence="1">The sequence shown here is derived from an EMBL/GenBank/DDBJ whole genome shotgun (WGS) entry which is preliminary data.</text>
</comment>
<dbReference type="AlphaFoldDB" id="A0A024G8P1"/>
<proteinExistence type="predicted"/>
<dbReference type="EMBL" id="CAIX01000044">
    <property type="protein sequence ID" value="CCI43128.1"/>
    <property type="molecule type" value="Genomic_DNA"/>
</dbReference>
<dbReference type="Proteomes" id="UP000053237">
    <property type="component" value="Unassembled WGS sequence"/>
</dbReference>
<evidence type="ECO:0000313" key="1">
    <source>
        <dbReference type="EMBL" id="CCI43128.1"/>
    </source>
</evidence>
<name>A0A024G8P1_9STRA</name>
<organism evidence="1 2">
    <name type="scientific">Albugo candida</name>
    <dbReference type="NCBI Taxonomy" id="65357"/>
    <lineage>
        <taxon>Eukaryota</taxon>
        <taxon>Sar</taxon>
        <taxon>Stramenopiles</taxon>
        <taxon>Oomycota</taxon>
        <taxon>Peronosporomycetes</taxon>
        <taxon>Albuginales</taxon>
        <taxon>Albuginaceae</taxon>
        <taxon>Albugo</taxon>
    </lineage>
</organism>
<evidence type="ECO:0000313" key="2">
    <source>
        <dbReference type="Proteomes" id="UP000053237"/>
    </source>
</evidence>
<reference evidence="1 2" key="1">
    <citation type="submission" date="2012-05" db="EMBL/GenBank/DDBJ databases">
        <title>Recombination and specialization in a pathogen metapopulation.</title>
        <authorList>
            <person name="Gardiner A."/>
            <person name="Kemen E."/>
            <person name="Schultz-Larsen T."/>
            <person name="MacLean D."/>
            <person name="Van Oosterhout C."/>
            <person name="Jones J.D.G."/>
        </authorList>
    </citation>
    <scope>NUCLEOTIDE SEQUENCE [LARGE SCALE GENOMIC DNA]</scope>
    <source>
        <strain evidence="1 2">Ac Nc2</strain>
    </source>
</reference>
<gene>
    <name evidence="1" type="ORF">BN9_039120</name>
</gene>